<evidence type="ECO:0000256" key="3">
    <source>
        <dbReference type="ARBA" id="ARBA00022832"/>
    </source>
</evidence>
<keyword evidence="10" id="KW-0812">Transmembrane</keyword>
<feature type="transmembrane region" description="Helical" evidence="10">
    <location>
        <begin position="6"/>
        <end position="29"/>
    </location>
</feature>
<evidence type="ECO:0000256" key="1">
    <source>
        <dbReference type="ARBA" id="ARBA00005194"/>
    </source>
</evidence>
<keyword evidence="3" id="KW-0276">Fatty acid metabolism</keyword>
<comment type="pathway">
    <text evidence="1">Lipid metabolism; fatty acid biosynthesis.</text>
</comment>
<evidence type="ECO:0000256" key="6">
    <source>
        <dbReference type="ARBA" id="ARBA00023002"/>
    </source>
</evidence>
<organism evidence="11 12">
    <name type="scientific">Globodera pallida</name>
    <name type="common">Potato cyst nematode worm</name>
    <name type="synonym">Heterodera pallida</name>
    <dbReference type="NCBI Taxonomy" id="36090"/>
    <lineage>
        <taxon>Eukaryota</taxon>
        <taxon>Metazoa</taxon>
        <taxon>Ecdysozoa</taxon>
        <taxon>Nematoda</taxon>
        <taxon>Chromadorea</taxon>
        <taxon>Rhabditida</taxon>
        <taxon>Tylenchina</taxon>
        <taxon>Tylenchomorpha</taxon>
        <taxon>Tylenchoidea</taxon>
        <taxon>Heteroderidae</taxon>
        <taxon>Heteroderinae</taxon>
        <taxon>Globodera</taxon>
    </lineage>
</organism>
<dbReference type="GO" id="GO:0030497">
    <property type="term" value="P:fatty acid elongation"/>
    <property type="evidence" value="ECO:0007669"/>
    <property type="project" value="TreeGrafter"/>
</dbReference>
<dbReference type="PRINTS" id="PR00081">
    <property type="entry name" value="GDHRDH"/>
</dbReference>
<keyword evidence="2" id="KW-0444">Lipid biosynthesis</keyword>
<evidence type="ECO:0000313" key="11">
    <source>
        <dbReference type="Proteomes" id="UP000050741"/>
    </source>
</evidence>
<keyword evidence="10" id="KW-0472">Membrane</keyword>
<keyword evidence="10" id="KW-1133">Transmembrane helix</keyword>
<keyword evidence="7" id="KW-0443">Lipid metabolism</keyword>
<reference evidence="11" key="1">
    <citation type="submission" date="2014-05" db="EMBL/GenBank/DDBJ databases">
        <title>The genome and life-stage specific transcriptomes of Globodera pallida elucidate key aspects of plant parasitism by a cyst nematode.</title>
        <authorList>
            <person name="Cotton J.A."/>
            <person name="Lilley C.J."/>
            <person name="Jones L.M."/>
            <person name="Kikuchi T."/>
            <person name="Reid A.J."/>
            <person name="Thorpe P."/>
            <person name="Tsai I.J."/>
            <person name="Beasley H."/>
            <person name="Blok V."/>
            <person name="Cock P.J.A."/>
            <person name="Van den Akker S.E."/>
            <person name="Holroyd N."/>
            <person name="Hunt M."/>
            <person name="Mantelin S."/>
            <person name="Naghra H."/>
            <person name="Pain A."/>
            <person name="Palomares-Rius J.E."/>
            <person name="Zarowiecki M."/>
            <person name="Berriman M."/>
            <person name="Jones J.T."/>
            <person name="Urwin P.E."/>
        </authorList>
    </citation>
    <scope>NUCLEOTIDE SEQUENCE [LARGE SCALE GENOMIC DNA]</scope>
    <source>
        <strain evidence="11">Lindley</strain>
    </source>
</reference>
<dbReference type="GO" id="GO:0006694">
    <property type="term" value="P:steroid biosynthetic process"/>
    <property type="evidence" value="ECO:0007669"/>
    <property type="project" value="UniProtKB-KW"/>
</dbReference>
<dbReference type="PRINTS" id="PR00080">
    <property type="entry name" value="SDRFAMILY"/>
</dbReference>
<evidence type="ECO:0000256" key="5">
    <source>
        <dbReference type="ARBA" id="ARBA00022955"/>
    </source>
</evidence>
<comment type="similarity">
    <text evidence="9">Belongs to the short-chain dehydrogenases/reductases (SDR) family. 17-beta-HSD 3 subfamily.</text>
</comment>
<keyword evidence="5" id="KW-0752">Steroid biosynthesis</keyword>
<dbReference type="PANTHER" id="PTHR43086">
    <property type="entry name" value="VERY-LONG-CHAIN 3-OXOOACYL-COA REDUCTASE"/>
    <property type="match status" value="1"/>
</dbReference>
<dbReference type="PANTHER" id="PTHR43086:SF2">
    <property type="entry name" value="HYDROXYSTEROID DEHYDROGENASE-LIKE PROTEIN 1"/>
    <property type="match status" value="1"/>
</dbReference>
<dbReference type="GO" id="GO:0005783">
    <property type="term" value="C:endoplasmic reticulum"/>
    <property type="evidence" value="ECO:0007669"/>
    <property type="project" value="TreeGrafter"/>
</dbReference>
<keyword evidence="8" id="KW-0275">Fatty acid biosynthesis</keyword>
<dbReference type="Pfam" id="PF00106">
    <property type="entry name" value="adh_short"/>
    <property type="match status" value="1"/>
</dbReference>
<dbReference type="GO" id="GO:0016491">
    <property type="term" value="F:oxidoreductase activity"/>
    <property type="evidence" value="ECO:0007669"/>
    <property type="project" value="UniProtKB-KW"/>
</dbReference>
<evidence type="ECO:0000256" key="10">
    <source>
        <dbReference type="SAM" id="Phobius"/>
    </source>
</evidence>
<accession>A0A183BV04</accession>
<proteinExistence type="inferred from homology"/>
<evidence type="ECO:0000256" key="9">
    <source>
        <dbReference type="ARBA" id="ARBA00038261"/>
    </source>
</evidence>
<dbReference type="InterPro" id="IPR020904">
    <property type="entry name" value="Sc_DH/Rdtase_CS"/>
</dbReference>
<keyword evidence="11" id="KW-1185">Reference proteome</keyword>
<evidence type="ECO:0000313" key="12">
    <source>
        <dbReference type="WBParaSite" id="GPLIN_000444000"/>
    </source>
</evidence>
<dbReference type="Proteomes" id="UP000050741">
    <property type="component" value="Unassembled WGS sequence"/>
</dbReference>
<evidence type="ECO:0000256" key="8">
    <source>
        <dbReference type="ARBA" id="ARBA00023160"/>
    </source>
</evidence>
<keyword evidence="6" id="KW-0560">Oxidoreductase</keyword>
<evidence type="ECO:0000256" key="2">
    <source>
        <dbReference type="ARBA" id="ARBA00022516"/>
    </source>
</evidence>
<evidence type="ECO:0000256" key="4">
    <source>
        <dbReference type="ARBA" id="ARBA00022857"/>
    </source>
</evidence>
<protein>
    <submittedName>
        <fullName evidence="12">Estradiol 17-beta-dehydrogenase 12</fullName>
    </submittedName>
</protein>
<keyword evidence="4" id="KW-0521">NADP</keyword>
<evidence type="ECO:0000256" key="7">
    <source>
        <dbReference type="ARBA" id="ARBA00023098"/>
    </source>
</evidence>
<dbReference type="AlphaFoldDB" id="A0A183BV04"/>
<dbReference type="WBParaSite" id="GPLIN_000444000">
    <property type="protein sequence ID" value="GPLIN_000444000"/>
    <property type="gene ID" value="GPLIN_000444000"/>
</dbReference>
<dbReference type="Gene3D" id="3.40.50.720">
    <property type="entry name" value="NAD(P)-binding Rossmann-like Domain"/>
    <property type="match status" value="2"/>
</dbReference>
<sequence>MESLAGMLLGLIGSIFVVYLAFCLLKAVYRCIYPYLIARPKDLRNLAGAKWAVITGASDGIGKAYAQELSNRGFNIIFIFSELDELDIGILVNNVGAISNISRLDNYPGGLQIIADELAINIMSHTILSAYVIKQMLTRKHGLIINIASIAAYYHMRKMPIYSSAKKYLTWFSEILRKDYAGTGVVVQTICPGRVETKMAQNVSHQSYTGFFSPLPKQFVQQALRTVGHSTETTGCIGHQIQVELSSLLPTFLTDIYVKNEIQKAERRAMASQT</sequence>
<dbReference type="InterPro" id="IPR036291">
    <property type="entry name" value="NAD(P)-bd_dom_sf"/>
</dbReference>
<dbReference type="PIRSF" id="PIRSF000126">
    <property type="entry name" value="11-beta-HSD1"/>
    <property type="match status" value="1"/>
</dbReference>
<dbReference type="InterPro" id="IPR002347">
    <property type="entry name" value="SDR_fam"/>
</dbReference>
<dbReference type="PROSITE" id="PS00061">
    <property type="entry name" value="ADH_SHORT"/>
    <property type="match status" value="1"/>
</dbReference>
<reference evidence="12" key="2">
    <citation type="submission" date="2016-06" db="UniProtKB">
        <authorList>
            <consortium name="WormBaseParasite"/>
        </authorList>
    </citation>
    <scope>IDENTIFICATION</scope>
</reference>
<name>A0A183BV04_GLOPA</name>
<dbReference type="SUPFAM" id="SSF51735">
    <property type="entry name" value="NAD(P)-binding Rossmann-fold domains"/>
    <property type="match status" value="1"/>
</dbReference>